<gene>
    <name evidence="1" type="ORF">HMPREF1316_1122</name>
</gene>
<protein>
    <submittedName>
        <fullName evidence="1">Putative 5-nitroimidazole antibiotic resistance protein NimB</fullName>
    </submittedName>
</protein>
<reference evidence="1 2" key="1">
    <citation type="submission" date="2013-08" db="EMBL/GenBank/DDBJ databases">
        <authorList>
            <person name="Durkin A.S."/>
            <person name="Haft D.R."/>
            <person name="McCorrison J."/>
            <person name="Torralba M."/>
            <person name="Gillis M."/>
            <person name="Haft D.H."/>
            <person name="Methe B."/>
            <person name="Sutton G."/>
            <person name="Nelson K.E."/>
        </authorList>
    </citation>
    <scope>NUCLEOTIDE SEQUENCE [LARGE SCALE GENOMIC DNA]</scope>
    <source>
        <strain evidence="1 2">F0195</strain>
    </source>
</reference>
<accession>U2VDL0</accession>
<dbReference type="Proteomes" id="UP000016638">
    <property type="component" value="Unassembled WGS sequence"/>
</dbReference>
<dbReference type="PANTHER" id="PTHR34071">
    <property type="entry name" value="5-NITROIMIDAZOLE ANTIBIOTICS RESISTANCE PROTEIN, NIMA-FAMILY-RELATED PROTEIN-RELATED"/>
    <property type="match status" value="1"/>
</dbReference>
<dbReference type="EMBL" id="AWEZ01000006">
    <property type="protein sequence ID" value="ERL10666.1"/>
    <property type="molecule type" value="Genomic_DNA"/>
</dbReference>
<dbReference type="PANTHER" id="PTHR34071:SF2">
    <property type="entry name" value="FLAVIN-NUCLEOTIDE-BINDING PROTEIN"/>
    <property type="match status" value="1"/>
</dbReference>
<dbReference type="PATRIC" id="fig|1125712.3.peg.173"/>
<sequence length="162" mass="18432">MFRPMRRFRQELPREECDEVLLDGMRGVMALLGDDDYPYAVPLDYLYEPSEGRIYFHGAREGHKVDALRAHEKASFCVMSEGVPAQGRLGLDVRSVICFGRLHEMEPGAATIEAVRALGLRYVHRVYPDVAAVDEEVRQAGKRVLCYYLDIEHMTGKLVNES</sequence>
<dbReference type="OrthoDB" id="9794935at2"/>
<dbReference type="STRING" id="1125712.HMPREF1316_1122"/>
<comment type="caution">
    <text evidence="1">The sequence shown here is derived from an EMBL/GenBank/DDBJ whole genome shotgun (WGS) entry which is preliminary data.</text>
</comment>
<dbReference type="InterPro" id="IPR012349">
    <property type="entry name" value="Split_barrel_FMN-bd"/>
</dbReference>
<dbReference type="InterPro" id="IPR024747">
    <property type="entry name" value="Pyridox_Oxase-rel"/>
</dbReference>
<keyword evidence="2" id="KW-1185">Reference proteome</keyword>
<dbReference type="SUPFAM" id="SSF50475">
    <property type="entry name" value="FMN-binding split barrel"/>
    <property type="match status" value="1"/>
</dbReference>
<dbReference type="Gene3D" id="2.30.110.10">
    <property type="entry name" value="Electron Transport, Fmn-binding Protein, Chain A"/>
    <property type="match status" value="1"/>
</dbReference>
<dbReference type="eggNOG" id="COG3467">
    <property type="taxonomic scope" value="Bacteria"/>
</dbReference>
<dbReference type="AlphaFoldDB" id="U2VDL0"/>
<proteinExistence type="predicted"/>
<dbReference type="Pfam" id="PF12900">
    <property type="entry name" value="Pyridox_ox_2"/>
    <property type="match status" value="1"/>
</dbReference>
<evidence type="ECO:0000313" key="1">
    <source>
        <dbReference type="EMBL" id="ERL10666.1"/>
    </source>
</evidence>
<organism evidence="1 2">
    <name type="scientific">Olsenella profusa F0195</name>
    <dbReference type="NCBI Taxonomy" id="1125712"/>
    <lineage>
        <taxon>Bacteria</taxon>
        <taxon>Bacillati</taxon>
        <taxon>Actinomycetota</taxon>
        <taxon>Coriobacteriia</taxon>
        <taxon>Coriobacteriales</taxon>
        <taxon>Atopobiaceae</taxon>
        <taxon>Olsenella</taxon>
    </lineage>
</organism>
<evidence type="ECO:0000313" key="2">
    <source>
        <dbReference type="Proteomes" id="UP000016638"/>
    </source>
</evidence>
<name>U2VDL0_9ACTN</name>